<evidence type="ECO:0000256" key="3">
    <source>
        <dbReference type="ARBA" id="ARBA00022723"/>
    </source>
</evidence>
<keyword evidence="4" id="KW-0378">Hydrolase</keyword>
<dbReference type="AlphaFoldDB" id="A0A2P8GM94"/>
<evidence type="ECO:0000259" key="8">
    <source>
        <dbReference type="Pfam" id="PF01435"/>
    </source>
</evidence>
<dbReference type="GO" id="GO:0004222">
    <property type="term" value="F:metalloendopeptidase activity"/>
    <property type="evidence" value="ECO:0007669"/>
    <property type="project" value="InterPro"/>
</dbReference>
<protein>
    <submittedName>
        <fullName evidence="9">Peptidase M48-like protein</fullName>
    </submittedName>
</protein>
<dbReference type="OrthoDB" id="910748at2"/>
<reference evidence="9 10" key="1">
    <citation type="submission" date="2018-03" db="EMBL/GenBank/DDBJ databases">
        <title>Genomic Encyclopedia of Archaeal and Bacterial Type Strains, Phase II (KMG-II): from individual species to whole genera.</title>
        <authorList>
            <person name="Goeker M."/>
        </authorList>
    </citation>
    <scope>NUCLEOTIDE SEQUENCE [LARGE SCALE GENOMIC DNA]</scope>
    <source>
        <strain evidence="9 10">DSM 18107</strain>
    </source>
</reference>
<feature type="chain" id="PRO_5015154974" evidence="7">
    <location>
        <begin position="24"/>
        <end position="486"/>
    </location>
</feature>
<sequence length="486" mass="56787">MKPIPKFFSLLLVLTVMSYVASSQTNNLYSYQELSHLFYQKQKDSLKKEWTCPVRYKEKATQKKYKEIWDERTDFFLNAITDDDYVYDKEICDYLGAIFNEIAKANKNYMPVQPMLFVDRSPSVNAYAIGNNVIAINLGLVVFAKSREEIALTVAHEMSHNILEHAENSMRKRAEWLTSDEYKQSLEDVLDSRYQRLTRLKKIFENYSFDRSRHQRYRESDADSLAIILLKNAHLSFDPGFFLRLDSADMVYRQPLKQPVKNYFSPYNITIDDAWLKKRSKGLSTRNYNFQEAVTLQDSLKTHPDCIERYNNTKAAGTADQKITPVPAHIQEKAGKMMIWNMYCNMNLAPCLYRVLMEKDKGNNDPWYDFMLHNIMLELFHADKELHRFSAIGVTQKEYISKDYYELQTMLEQIPREELEKSCRQLQNAAFWARMAKPENGMKDLLNVLTTGTDNAGEAGKKAAKEFVSNNKTSLYCEFADEIEKK</sequence>
<evidence type="ECO:0000256" key="7">
    <source>
        <dbReference type="SAM" id="SignalP"/>
    </source>
</evidence>
<evidence type="ECO:0000256" key="5">
    <source>
        <dbReference type="ARBA" id="ARBA00022833"/>
    </source>
</evidence>
<feature type="domain" description="Peptidase M48" evidence="8">
    <location>
        <begin position="97"/>
        <end position="312"/>
    </location>
</feature>
<evidence type="ECO:0000256" key="6">
    <source>
        <dbReference type="ARBA" id="ARBA00023049"/>
    </source>
</evidence>
<dbReference type="InterPro" id="IPR051156">
    <property type="entry name" value="Mito/Outer_Membr_Metalloprot"/>
</dbReference>
<feature type="signal peptide" evidence="7">
    <location>
        <begin position="1"/>
        <end position="23"/>
    </location>
</feature>
<dbReference type="Pfam" id="PF01435">
    <property type="entry name" value="Peptidase_M48"/>
    <property type="match status" value="1"/>
</dbReference>
<evidence type="ECO:0000256" key="4">
    <source>
        <dbReference type="ARBA" id="ARBA00022801"/>
    </source>
</evidence>
<evidence type="ECO:0000256" key="1">
    <source>
        <dbReference type="ARBA" id="ARBA00001947"/>
    </source>
</evidence>
<dbReference type="Proteomes" id="UP000240978">
    <property type="component" value="Unassembled WGS sequence"/>
</dbReference>
<keyword evidence="7" id="KW-0732">Signal</keyword>
<accession>A0A2P8GM94</accession>
<keyword evidence="3" id="KW-0479">Metal-binding</keyword>
<keyword evidence="10" id="KW-1185">Reference proteome</keyword>
<proteinExistence type="predicted"/>
<keyword evidence="2" id="KW-0645">Protease</keyword>
<organism evidence="9 10">
    <name type="scientific">Chitinophaga ginsengisoli</name>
    <dbReference type="NCBI Taxonomy" id="363837"/>
    <lineage>
        <taxon>Bacteria</taxon>
        <taxon>Pseudomonadati</taxon>
        <taxon>Bacteroidota</taxon>
        <taxon>Chitinophagia</taxon>
        <taxon>Chitinophagales</taxon>
        <taxon>Chitinophagaceae</taxon>
        <taxon>Chitinophaga</taxon>
    </lineage>
</organism>
<name>A0A2P8GM94_9BACT</name>
<dbReference type="PANTHER" id="PTHR22726">
    <property type="entry name" value="METALLOENDOPEPTIDASE OMA1"/>
    <property type="match status" value="1"/>
</dbReference>
<dbReference type="Gene3D" id="3.30.2010.10">
    <property type="entry name" value="Metalloproteases ('zincins'), catalytic domain"/>
    <property type="match status" value="1"/>
</dbReference>
<keyword evidence="5" id="KW-0862">Zinc</keyword>
<keyword evidence="6" id="KW-0482">Metalloprotease</keyword>
<comment type="cofactor">
    <cofactor evidence="1">
        <name>Zn(2+)</name>
        <dbReference type="ChEBI" id="CHEBI:29105"/>
    </cofactor>
</comment>
<comment type="caution">
    <text evidence="9">The sequence shown here is derived from an EMBL/GenBank/DDBJ whole genome shotgun (WGS) entry which is preliminary data.</text>
</comment>
<dbReference type="GO" id="GO:0051603">
    <property type="term" value="P:proteolysis involved in protein catabolic process"/>
    <property type="evidence" value="ECO:0007669"/>
    <property type="project" value="TreeGrafter"/>
</dbReference>
<evidence type="ECO:0000313" key="9">
    <source>
        <dbReference type="EMBL" id="PSL35092.1"/>
    </source>
</evidence>
<dbReference type="GO" id="GO:0046872">
    <property type="term" value="F:metal ion binding"/>
    <property type="evidence" value="ECO:0007669"/>
    <property type="project" value="UniProtKB-KW"/>
</dbReference>
<gene>
    <name evidence="9" type="ORF">CLV42_102666</name>
</gene>
<dbReference type="InterPro" id="IPR001915">
    <property type="entry name" value="Peptidase_M48"/>
</dbReference>
<dbReference type="GO" id="GO:0016020">
    <property type="term" value="C:membrane"/>
    <property type="evidence" value="ECO:0007669"/>
    <property type="project" value="TreeGrafter"/>
</dbReference>
<dbReference type="EMBL" id="PYGK01000002">
    <property type="protein sequence ID" value="PSL35092.1"/>
    <property type="molecule type" value="Genomic_DNA"/>
</dbReference>
<dbReference type="PANTHER" id="PTHR22726:SF1">
    <property type="entry name" value="METALLOENDOPEPTIDASE OMA1, MITOCHONDRIAL"/>
    <property type="match status" value="1"/>
</dbReference>
<evidence type="ECO:0000256" key="2">
    <source>
        <dbReference type="ARBA" id="ARBA00022670"/>
    </source>
</evidence>
<evidence type="ECO:0000313" key="10">
    <source>
        <dbReference type="Proteomes" id="UP000240978"/>
    </source>
</evidence>